<gene>
    <name evidence="2" type="ORF">SCLTRI_LOCUS3941</name>
</gene>
<protein>
    <submittedName>
        <fullName evidence="2">Ce698945-aa2f-4b14-ac8d-0f91cc59d8d0</fullName>
    </submittedName>
</protein>
<evidence type="ECO:0000313" key="3">
    <source>
        <dbReference type="Proteomes" id="UP000624404"/>
    </source>
</evidence>
<accession>A0A8H2VSZ7</accession>
<dbReference type="EMBL" id="CAJHIA010000011">
    <property type="protein sequence ID" value="CAD6444149.1"/>
    <property type="molecule type" value="Genomic_DNA"/>
</dbReference>
<sequence>MSQHFLQAARPLIHPSEWKKILTKCEVWKNGKIFRERKKSANEKTFVEEFRYQTTPVPGMYRIDEKGATFLVAIQPIQGRRDSEAIFQIAPVSDCPDPSLARVPSTSKEENQSSETERFLGYRHLRDQAEVEYCEILARYMFSDELKKRHVTYEHKQGVSHLFRLNNPAIYTMIGGGRRRKNGEAVKMGKLPKHHKGINDNLWCRDLSNGTFRMMGIAEAQKAREEMAEKGCDAWCETGNEPYLKVQRYVQSTISFTSPFTRLI</sequence>
<comment type="caution">
    <text evidence="2">The sequence shown here is derived from an EMBL/GenBank/DDBJ whole genome shotgun (WGS) entry which is preliminary data.</text>
</comment>
<reference evidence="2" key="1">
    <citation type="submission" date="2020-10" db="EMBL/GenBank/DDBJ databases">
        <authorList>
            <person name="Kusch S."/>
        </authorList>
    </citation>
    <scope>NUCLEOTIDE SEQUENCE</scope>
    <source>
        <strain evidence="2">SwB9</strain>
    </source>
</reference>
<dbReference type="OrthoDB" id="3548789at2759"/>
<dbReference type="AlphaFoldDB" id="A0A8H2VSZ7"/>
<organism evidence="2 3">
    <name type="scientific">Sclerotinia trifoliorum</name>
    <dbReference type="NCBI Taxonomy" id="28548"/>
    <lineage>
        <taxon>Eukaryota</taxon>
        <taxon>Fungi</taxon>
        <taxon>Dikarya</taxon>
        <taxon>Ascomycota</taxon>
        <taxon>Pezizomycotina</taxon>
        <taxon>Leotiomycetes</taxon>
        <taxon>Helotiales</taxon>
        <taxon>Sclerotiniaceae</taxon>
        <taxon>Sclerotinia</taxon>
    </lineage>
</organism>
<evidence type="ECO:0000313" key="2">
    <source>
        <dbReference type="EMBL" id="CAD6444149.1"/>
    </source>
</evidence>
<feature type="compositionally biased region" description="Basic and acidic residues" evidence="1">
    <location>
        <begin position="107"/>
        <end position="117"/>
    </location>
</feature>
<proteinExistence type="predicted"/>
<name>A0A8H2VSZ7_9HELO</name>
<dbReference type="Proteomes" id="UP000624404">
    <property type="component" value="Unassembled WGS sequence"/>
</dbReference>
<evidence type="ECO:0000256" key="1">
    <source>
        <dbReference type="SAM" id="MobiDB-lite"/>
    </source>
</evidence>
<feature type="region of interest" description="Disordered" evidence="1">
    <location>
        <begin position="97"/>
        <end position="117"/>
    </location>
</feature>
<keyword evidence="3" id="KW-1185">Reference proteome</keyword>